<proteinExistence type="predicted"/>
<organism evidence="2 3">
    <name type="scientific">Brachionus calyciflorus</name>
    <dbReference type="NCBI Taxonomy" id="104777"/>
    <lineage>
        <taxon>Eukaryota</taxon>
        <taxon>Metazoa</taxon>
        <taxon>Spiralia</taxon>
        <taxon>Gnathifera</taxon>
        <taxon>Rotifera</taxon>
        <taxon>Eurotatoria</taxon>
        <taxon>Monogononta</taxon>
        <taxon>Pseudotrocha</taxon>
        <taxon>Ploima</taxon>
        <taxon>Brachionidae</taxon>
        <taxon>Brachionus</taxon>
    </lineage>
</organism>
<evidence type="ECO:0000256" key="1">
    <source>
        <dbReference type="SAM" id="Coils"/>
    </source>
</evidence>
<gene>
    <name evidence="2" type="ORF">OXX778_LOCUS15732</name>
</gene>
<comment type="caution">
    <text evidence="2">The sequence shown here is derived from an EMBL/GenBank/DDBJ whole genome shotgun (WGS) entry which is preliminary data.</text>
</comment>
<keyword evidence="1" id="KW-0175">Coiled coil</keyword>
<keyword evidence="3" id="KW-1185">Reference proteome</keyword>
<dbReference type="Proteomes" id="UP000663879">
    <property type="component" value="Unassembled WGS sequence"/>
</dbReference>
<reference evidence="2" key="1">
    <citation type="submission" date="2021-02" db="EMBL/GenBank/DDBJ databases">
        <authorList>
            <person name="Nowell W R."/>
        </authorList>
    </citation>
    <scope>NUCLEOTIDE SEQUENCE</scope>
    <source>
        <strain evidence="2">Ploen Becks lab</strain>
    </source>
</reference>
<dbReference type="AlphaFoldDB" id="A0A814FRJ7"/>
<accession>A0A814FRJ7</accession>
<feature type="coiled-coil region" evidence="1">
    <location>
        <begin position="10"/>
        <end position="37"/>
    </location>
</feature>
<dbReference type="EMBL" id="CAJNOC010003540">
    <property type="protein sequence ID" value="CAF0987286.1"/>
    <property type="molecule type" value="Genomic_DNA"/>
</dbReference>
<evidence type="ECO:0000313" key="2">
    <source>
        <dbReference type="EMBL" id="CAF0987286.1"/>
    </source>
</evidence>
<protein>
    <submittedName>
        <fullName evidence="2">Uncharacterized protein</fullName>
    </submittedName>
</protein>
<name>A0A814FRJ7_9BILA</name>
<evidence type="ECO:0000313" key="3">
    <source>
        <dbReference type="Proteomes" id="UP000663879"/>
    </source>
</evidence>
<sequence>MLNLLHFKNLDILQDKLKELSKRKKEEKLNGKQLRSKFLSDEFILKKSRIKNLKELLNDPTALVSRSTQSDASVFDYPIKQKNRESMIVEPEKIFDPNCFKTEVSTQTEMNQLIIII</sequence>